<dbReference type="AlphaFoldDB" id="A0A2D0NG33"/>
<comment type="caution">
    <text evidence="1">The sequence shown here is derived from an EMBL/GenBank/DDBJ whole genome shotgun (WGS) entry which is preliminary data.</text>
</comment>
<gene>
    <name evidence="1" type="ORF">CRP01_06640</name>
</gene>
<organism evidence="1 2">
    <name type="scientific">Flavilitoribacter nigricans (strain ATCC 23147 / DSM 23189 / NBRC 102662 / NCIMB 1420 / SS-2)</name>
    <name type="common">Lewinella nigricans</name>
    <dbReference type="NCBI Taxonomy" id="1122177"/>
    <lineage>
        <taxon>Bacteria</taxon>
        <taxon>Pseudomonadati</taxon>
        <taxon>Bacteroidota</taxon>
        <taxon>Saprospiria</taxon>
        <taxon>Saprospirales</taxon>
        <taxon>Lewinellaceae</taxon>
        <taxon>Flavilitoribacter</taxon>
    </lineage>
</organism>
<dbReference type="InterPro" id="IPR021889">
    <property type="entry name" value="DUF3500"/>
</dbReference>
<accession>A0A2D0NG33</accession>
<protein>
    <recommendedName>
        <fullName evidence="3">DUF3500 domain-containing protein</fullName>
    </recommendedName>
</protein>
<dbReference type="Proteomes" id="UP000223913">
    <property type="component" value="Unassembled WGS sequence"/>
</dbReference>
<reference evidence="1 2" key="1">
    <citation type="submission" date="2017-10" db="EMBL/GenBank/DDBJ databases">
        <title>The draft genome sequence of Lewinella nigricans NBRC 102662.</title>
        <authorList>
            <person name="Wang K."/>
        </authorList>
    </citation>
    <scope>NUCLEOTIDE SEQUENCE [LARGE SCALE GENOMIC DNA]</scope>
    <source>
        <strain evidence="1 2">NBRC 102662</strain>
    </source>
</reference>
<proteinExistence type="predicted"/>
<dbReference type="PANTHER" id="PTHR37489:SF1">
    <property type="entry name" value="DUF3500 DOMAIN-CONTAINING PROTEIN"/>
    <property type="match status" value="1"/>
</dbReference>
<dbReference type="EMBL" id="PDUD01000010">
    <property type="protein sequence ID" value="PHN07445.1"/>
    <property type="molecule type" value="Genomic_DNA"/>
</dbReference>
<sequence length="313" mass="36110">MEQAATAIVKSLDAAQQEKALYSFDDKERKNWHFVPMVRGGLPMREMTEDQRKMVMDLLQTALSEQGREKVQGIIQLERVLQELENHPYENDRRNPLLYYLALFGEPGGADPWGWRFEGHHLSLNFSSVDRHLAITPAFMGSNPAIVRDGNYKGTEVLKSEQDLGRELVHMFTTEQAAQAILPDPAPRDIITFVQQKVELDEYSGLPYTAFTAPQRAKLEELLTVYLDNMKPEIAREHWDKLQESGMDKLYFAWMGGIEPGDPHYYRIHGPTLLVEYDNVQNGNNHIHTVWRDLTNDFGEDILRAHYEHGHKH</sequence>
<evidence type="ECO:0000313" key="2">
    <source>
        <dbReference type="Proteomes" id="UP000223913"/>
    </source>
</evidence>
<keyword evidence="2" id="KW-1185">Reference proteome</keyword>
<dbReference type="OrthoDB" id="581140at2"/>
<evidence type="ECO:0000313" key="1">
    <source>
        <dbReference type="EMBL" id="PHN07445.1"/>
    </source>
</evidence>
<dbReference type="Pfam" id="PF12006">
    <property type="entry name" value="DUF3500"/>
    <property type="match status" value="1"/>
</dbReference>
<evidence type="ECO:0008006" key="3">
    <source>
        <dbReference type="Google" id="ProtNLM"/>
    </source>
</evidence>
<name>A0A2D0NG33_FLAN2</name>
<dbReference type="PANTHER" id="PTHR37489">
    <property type="entry name" value="DUF3500 DOMAIN-CONTAINING PROTEIN"/>
    <property type="match status" value="1"/>
</dbReference>